<dbReference type="PANTHER" id="PTHR42110:SF1">
    <property type="entry name" value="L-ASPARAGINASE, PUTATIVE (AFU_ORTHOLOGUE AFUA_3G11890)-RELATED"/>
    <property type="match status" value="1"/>
</dbReference>
<organism evidence="2 3">
    <name type="scientific">Nocardioides fonticola</name>
    <dbReference type="NCBI Taxonomy" id="450363"/>
    <lineage>
        <taxon>Bacteria</taxon>
        <taxon>Bacillati</taxon>
        <taxon>Actinomycetota</taxon>
        <taxon>Actinomycetes</taxon>
        <taxon>Propionibacteriales</taxon>
        <taxon>Nocardioidaceae</taxon>
        <taxon>Nocardioides</taxon>
    </lineage>
</organism>
<name>A0ABP7XAS0_9ACTN</name>
<dbReference type="InterPro" id="IPR010349">
    <property type="entry name" value="Asparaginase_II"/>
</dbReference>
<evidence type="ECO:0000256" key="1">
    <source>
        <dbReference type="SAM" id="MobiDB-lite"/>
    </source>
</evidence>
<keyword evidence="3" id="KW-1185">Reference proteome</keyword>
<feature type="region of interest" description="Disordered" evidence="1">
    <location>
        <begin position="1"/>
        <end position="23"/>
    </location>
</feature>
<reference evidence="3" key="1">
    <citation type="journal article" date="2019" name="Int. J. Syst. Evol. Microbiol.">
        <title>The Global Catalogue of Microorganisms (GCM) 10K type strain sequencing project: providing services to taxonomists for standard genome sequencing and annotation.</title>
        <authorList>
            <consortium name="The Broad Institute Genomics Platform"/>
            <consortium name="The Broad Institute Genome Sequencing Center for Infectious Disease"/>
            <person name="Wu L."/>
            <person name="Ma J."/>
        </authorList>
    </citation>
    <scope>NUCLEOTIDE SEQUENCE [LARGE SCALE GENOMIC DNA]</scope>
    <source>
        <strain evidence="3">JCM 16703</strain>
    </source>
</reference>
<sequence length="342" mass="35974">MAEVRAQRASKPPHPIADNARGGHLAYRDPMPHTVVAEIVRSGFIEGRHRGSVVALAADGSVDWAVGDADAPILPRSCNKPLQALAMVELGLDLPPDLLALACASHSGEAFHLDGVRRILAGAGLTETSLQTPLDWPYDEAEKEAVLRSGGERSRIAMNCSGKHAAMLATCVLRGWSTDDYLSPDHPLQQAIVRTFEESTGEPIAVLAVDGCGAPLLSTSLTGLARALRGLAVAESGPRRQITEAIRTHPTWVSGTRRDEAALLQAVPGAIGKLGAEASYVVALADGRAVALTIEDGADRARPIVMVAALRRLGIENEVLDRIGTHPLLGGGMPVGEIRAVL</sequence>
<proteinExistence type="predicted"/>
<comment type="caution">
    <text evidence="2">The sequence shown here is derived from an EMBL/GenBank/DDBJ whole genome shotgun (WGS) entry which is preliminary data.</text>
</comment>
<evidence type="ECO:0000313" key="3">
    <source>
        <dbReference type="Proteomes" id="UP001501495"/>
    </source>
</evidence>
<dbReference type="EMBL" id="BAAAZH010000003">
    <property type="protein sequence ID" value="GAA4109711.1"/>
    <property type="molecule type" value="Genomic_DNA"/>
</dbReference>
<accession>A0ABP7XAS0</accession>
<dbReference type="PANTHER" id="PTHR42110">
    <property type="entry name" value="L-ASPARAGINASE, PUTATIVE (AFU_ORTHOLOGUE AFUA_3G11890)-RELATED"/>
    <property type="match status" value="1"/>
</dbReference>
<dbReference type="Proteomes" id="UP001501495">
    <property type="component" value="Unassembled WGS sequence"/>
</dbReference>
<dbReference type="Pfam" id="PF06089">
    <property type="entry name" value="Asparaginase_II"/>
    <property type="match status" value="1"/>
</dbReference>
<gene>
    <name evidence="2" type="ORF">GCM10022215_04280</name>
</gene>
<evidence type="ECO:0000313" key="2">
    <source>
        <dbReference type="EMBL" id="GAA4109711.1"/>
    </source>
</evidence>
<protein>
    <submittedName>
        <fullName evidence="2">Asparaginase</fullName>
    </submittedName>
</protein>